<comment type="similarity">
    <text evidence="2">Belongs to the UDP-glycosyltransferase family.</text>
</comment>
<dbReference type="RefSeq" id="WP_044498840.1">
    <property type="nucleotide sequence ID" value="NZ_LK391969.1"/>
</dbReference>
<dbReference type="PROSITE" id="PS00375">
    <property type="entry name" value="UDPGT"/>
    <property type="match status" value="1"/>
</dbReference>
<dbReference type="SUPFAM" id="SSF53756">
    <property type="entry name" value="UDP-Glycosyltransferase/glycogen phosphorylase"/>
    <property type="match status" value="1"/>
</dbReference>
<proteinExistence type="inferred from homology"/>
<dbReference type="EMBL" id="LK391969">
    <property type="protein sequence ID" value="CEF26287.1"/>
    <property type="molecule type" value="Genomic_DNA"/>
</dbReference>
<dbReference type="OrthoDB" id="9805366at2"/>
<dbReference type="AlphaFoldDB" id="A0A078MGF1"/>
<name>A0A078MGF1_9PSED</name>
<reference evidence="3" key="1">
    <citation type="submission" date="2014-07" db="EMBL/GenBank/DDBJ databases">
        <authorList>
            <person name="Urmite Genomes Urmite Genomes"/>
        </authorList>
    </citation>
    <scope>NUCLEOTIDE SEQUENCE</scope>
    <source>
        <strain evidence="3">12M76_air</strain>
    </source>
</reference>
<dbReference type="GO" id="GO:0017000">
    <property type="term" value="P:antibiotic biosynthetic process"/>
    <property type="evidence" value="ECO:0007669"/>
    <property type="project" value="UniProtKB-ARBA"/>
</dbReference>
<keyword evidence="1 2" id="KW-0808">Transferase</keyword>
<dbReference type="InterPro" id="IPR002213">
    <property type="entry name" value="UDP_glucos_trans"/>
</dbReference>
<dbReference type="PATRIC" id="fig|1461581.3.peg.1190"/>
<evidence type="ECO:0000313" key="3">
    <source>
        <dbReference type="EMBL" id="CEA03731.1"/>
    </source>
</evidence>
<dbReference type="GO" id="GO:0008194">
    <property type="term" value="F:UDP-glycosyltransferase activity"/>
    <property type="evidence" value="ECO:0007669"/>
    <property type="project" value="InterPro"/>
</dbReference>
<sequence>MSHLAVVAPALPSHFRALQALGLELVKRGHQVTFIHQQDAVAWLDSPLIRFHAVGLRSHPAGSLAATLRCAANPGGPFGLLRLIADMARTTDMLCRELPPVLRTLHIDALICDQMEAAGGLVAEAAGLPFISVACALPVNRERGIPLPVMPMAYGADARSRQLYQGSARVYDWMMGRHRRVIAEQASTLGLAPRDGLHQCMSPLAQISQTVPGFEFPRAELPAHFHHVGPLRTGTEAEPPLPYEVADDRPLVFASLGTLQGQRYALFKRIARACRRLDVQLLLAHCNGLNTAQARALERHGTTWVTDFAPQRAALARADAVISHGGLNTVMDALAARTPILALPIAFDQAGVAARVCHAGVGLKAAPHFCRSGAMSGLLQRLLTESSFAPRLARLGAEVEAAGGTPAAADIVEQVMRTGRPVLAEGSR</sequence>
<dbReference type="PANTHER" id="PTHR48050:SF13">
    <property type="entry name" value="STEROL 3-BETA-GLUCOSYLTRANSFERASE UGT80A2"/>
    <property type="match status" value="1"/>
</dbReference>
<dbReference type="Pfam" id="PF00201">
    <property type="entry name" value="UDPGT"/>
    <property type="match status" value="1"/>
</dbReference>
<dbReference type="InterPro" id="IPR035595">
    <property type="entry name" value="UDP_glycos_trans_CS"/>
</dbReference>
<dbReference type="Gene3D" id="3.40.50.2000">
    <property type="entry name" value="Glycogen Phosphorylase B"/>
    <property type="match status" value="2"/>
</dbReference>
<dbReference type="EMBL" id="LM997413">
    <property type="protein sequence ID" value="CEA03731.1"/>
    <property type="molecule type" value="Genomic_DNA"/>
</dbReference>
<dbReference type="PANTHER" id="PTHR48050">
    <property type="entry name" value="STEROL 3-BETA-GLUCOSYLTRANSFERASE"/>
    <property type="match status" value="1"/>
</dbReference>
<dbReference type="CDD" id="cd03784">
    <property type="entry name" value="GT1_Gtf-like"/>
    <property type="match status" value="1"/>
</dbReference>
<accession>A0A078MGF1</accession>
<protein>
    <submittedName>
        <fullName evidence="3">MGT family glycosyltransferase</fullName>
    </submittedName>
</protein>
<evidence type="ECO:0000256" key="2">
    <source>
        <dbReference type="RuleBase" id="RU003718"/>
    </source>
</evidence>
<evidence type="ECO:0000256" key="1">
    <source>
        <dbReference type="ARBA" id="ARBA00022679"/>
    </source>
</evidence>
<gene>
    <name evidence="3" type="ORF">BN1049_01215</name>
</gene>
<organism evidence="3">
    <name type="scientific">Pseudomonas saudimassiliensis</name>
    <dbReference type="NCBI Taxonomy" id="1461581"/>
    <lineage>
        <taxon>Bacteria</taxon>
        <taxon>Pseudomonadati</taxon>
        <taxon>Pseudomonadota</taxon>
        <taxon>Gammaproteobacteria</taxon>
        <taxon>Pseudomonadales</taxon>
        <taxon>Pseudomonadaceae</taxon>
        <taxon>Pseudomonas</taxon>
    </lineage>
</organism>
<dbReference type="InterPro" id="IPR050426">
    <property type="entry name" value="Glycosyltransferase_28"/>
</dbReference>
<keyword evidence="2" id="KW-0328">Glycosyltransferase</keyword>